<dbReference type="RefSeq" id="WP_376996028.1">
    <property type="nucleotide sequence ID" value="NZ_JBHSLC010000028.1"/>
</dbReference>
<gene>
    <name evidence="7" type="ORF">ACFPMG_15645</name>
</gene>
<dbReference type="Pfam" id="PF01594">
    <property type="entry name" value="AI-2E_transport"/>
    <property type="match status" value="1"/>
</dbReference>
<comment type="subcellular location">
    <subcellularLocation>
        <location evidence="1">Membrane</location>
        <topology evidence="1">Multi-pass membrane protein</topology>
    </subcellularLocation>
</comment>
<comment type="similarity">
    <text evidence="2">Belongs to the autoinducer-2 exporter (AI-2E) (TC 2.A.86) family.</text>
</comment>
<protein>
    <submittedName>
        <fullName evidence="7">AI-2E family transporter</fullName>
    </submittedName>
</protein>
<feature type="transmembrane region" description="Helical" evidence="6">
    <location>
        <begin position="85"/>
        <end position="114"/>
    </location>
</feature>
<evidence type="ECO:0000256" key="4">
    <source>
        <dbReference type="ARBA" id="ARBA00022989"/>
    </source>
</evidence>
<evidence type="ECO:0000256" key="3">
    <source>
        <dbReference type="ARBA" id="ARBA00022692"/>
    </source>
</evidence>
<evidence type="ECO:0000256" key="1">
    <source>
        <dbReference type="ARBA" id="ARBA00004141"/>
    </source>
</evidence>
<keyword evidence="5 6" id="KW-0472">Membrane</keyword>
<evidence type="ECO:0000256" key="6">
    <source>
        <dbReference type="SAM" id="Phobius"/>
    </source>
</evidence>
<evidence type="ECO:0000256" key="2">
    <source>
        <dbReference type="ARBA" id="ARBA00009773"/>
    </source>
</evidence>
<accession>A0ABW0G717</accession>
<organism evidence="7 8">
    <name type="scientific">Azospirillum himalayense</name>
    <dbReference type="NCBI Taxonomy" id="654847"/>
    <lineage>
        <taxon>Bacteria</taxon>
        <taxon>Pseudomonadati</taxon>
        <taxon>Pseudomonadota</taxon>
        <taxon>Alphaproteobacteria</taxon>
        <taxon>Rhodospirillales</taxon>
        <taxon>Azospirillaceae</taxon>
        <taxon>Azospirillum</taxon>
    </lineage>
</organism>
<sequence>MPAIPNRHRGSRVNDLGLLAGLGEFVPLLGPIASAIPALPVASSLGLGTTLYGLGLYGLAQQIESNVVTLLVARKLISIPPPLTLFAIVAMALAFGALGLLPASPLTVVLFVLVRKLYVQVDGETGRRGSRGFAIQRSRW</sequence>
<keyword evidence="4 6" id="KW-1133">Transmembrane helix</keyword>
<evidence type="ECO:0000313" key="8">
    <source>
        <dbReference type="Proteomes" id="UP001596166"/>
    </source>
</evidence>
<proteinExistence type="inferred from homology"/>
<keyword evidence="3 6" id="KW-0812">Transmembrane</keyword>
<dbReference type="InterPro" id="IPR002549">
    <property type="entry name" value="AI-2E-like"/>
</dbReference>
<evidence type="ECO:0000313" key="7">
    <source>
        <dbReference type="EMBL" id="MFC5356446.1"/>
    </source>
</evidence>
<dbReference type="Proteomes" id="UP001596166">
    <property type="component" value="Unassembled WGS sequence"/>
</dbReference>
<comment type="caution">
    <text evidence="7">The sequence shown here is derived from an EMBL/GenBank/DDBJ whole genome shotgun (WGS) entry which is preliminary data.</text>
</comment>
<evidence type="ECO:0000256" key="5">
    <source>
        <dbReference type="ARBA" id="ARBA00023136"/>
    </source>
</evidence>
<name>A0ABW0G717_9PROT</name>
<dbReference type="EMBL" id="JBHSLC010000028">
    <property type="protein sequence ID" value="MFC5356446.1"/>
    <property type="molecule type" value="Genomic_DNA"/>
</dbReference>
<feature type="transmembrane region" description="Helical" evidence="6">
    <location>
        <begin position="16"/>
        <end position="39"/>
    </location>
</feature>
<keyword evidence="8" id="KW-1185">Reference proteome</keyword>
<reference evidence="8" key="1">
    <citation type="journal article" date="2019" name="Int. J. Syst. Evol. Microbiol.">
        <title>The Global Catalogue of Microorganisms (GCM) 10K type strain sequencing project: providing services to taxonomists for standard genome sequencing and annotation.</title>
        <authorList>
            <consortium name="The Broad Institute Genomics Platform"/>
            <consortium name="The Broad Institute Genome Sequencing Center for Infectious Disease"/>
            <person name="Wu L."/>
            <person name="Ma J."/>
        </authorList>
    </citation>
    <scope>NUCLEOTIDE SEQUENCE [LARGE SCALE GENOMIC DNA]</scope>
    <source>
        <strain evidence="8">CCUG 58760</strain>
    </source>
</reference>